<dbReference type="InterPro" id="IPR056592">
    <property type="entry name" value="Beta-prop_At3g26010-like"/>
</dbReference>
<protein>
    <recommendedName>
        <fullName evidence="1">F-box domain-containing protein</fullName>
    </recommendedName>
</protein>
<comment type="caution">
    <text evidence="2">The sequence shown here is derived from an EMBL/GenBank/DDBJ whole genome shotgun (WGS) entry which is preliminary data.</text>
</comment>
<dbReference type="Proteomes" id="UP001152523">
    <property type="component" value="Unassembled WGS sequence"/>
</dbReference>
<dbReference type="PANTHER" id="PTHR35546:SF25">
    <property type="entry name" value="F-BOX DOMAIN-CONTAINING PROTEIN"/>
    <property type="match status" value="1"/>
</dbReference>
<reference evidence="2" key="1">
    <citation type="submission" date="2022-07" db="EMBL/GenBank/DDBJ databases">
        <authorList>
            <person name="Macas J."/>
            <person name="Novak P."/>
            <person name="Neumann P."/>
        </authorList>
    </citation>
    <scope>NUCLEOTIDE SEQUENCE</scope>
</reference>
<sequence>MNEDVVTEILLRLPPKSVYRFRLVSKAWNHTITFNPFFIERYDSNLLRREGGRRLLALFQNTIARLYYPYQPESFEDFLNILSFNGNSGIRNQSPELGSFINSSNGLILCSGARNRHEYHVVNPVTRKFVTLPPPPPLPAQDEYVALMCVENKVELAAKFSVIRIESIPNKCQLTFGIRAYSSETGAWAAEPTVIVAHTAILNLRVYLDPGSPFVMNGIYHWHTVQKTKLVLYRPAEEHIQIIQISDDCGITVSAATIRRTPIDAGDVLWFARMERKTIKVFMLPKDIQPRPSFVACQEWVLKYDIRVDSLWNDSLLIPLKWEQPWRKIILDAFVPINDNNSKKKKKKKNTAPFDIIMRVENAEAFLFHLDTESINYLEYEGSPVYEGHYVQNYPLHPYLEPPFLSTYAL</sequence>
<dbReference type="PANTHER" id="PTHR35546">
    <property type="entry name" value="F-BOX PROTEIN INTERACTION DOMAIN PROTEIN-RELATED"/>
    <property type="match status" value="1"/>
</dbReference>
<organism evidence="2 3">
    <name type="scientific">Cuscuta epithymum</name>
    <dbReference type="NCBI Taxonomy" id="186058"/>
    <lineage>
        <taxon>Eukaryota</taxon>
        <taxon>Viridiplantae</taxon>
        <taxon>Streptophyta</taxon>
        <taxon>Embryophyta</taxon>
        <taxon>Tracheophyta</taxon>
        <taxon>Spermatophyta</taxon>
        <taxon>Magnoliopsida</taxon>
        <taxon>eudicotyledons</taxon>
        <taxon>Gunneridae</taxon>
        <taxon>Pentapetalae</taxon>
        <taxon>asterids</taxon>
        <taxon>lamiids</taxon>
        <taxon>Solanales</taxon>
        <taxon>Convolvulaceae</taxon>
        <taxon>Cuscuteae</taxon>
        <taxon>Cuscuta</taxon>
        <taxon>Cuscuta subgen. Cuscuta</taxon>
    </lineage>
</organism>
<evidence type="ECO:0000259" key="1">
    <source>
        <dbReference type="SMART" id="SM00256"/>
    </source>
</evidence>
<dbReference type="Pfam" id="PF00646">
    <property type="entry name" value="F-box"/>
    <property type="match status" value="1"/>
</dbReference>
<dbReference type="SUPFAM" id="SSF81383">
    <property type="entry name" value="F-box domain"/>
    <property type="match status" value="1"/>
</dbReference>
<evidence type="ECO:0000313" key="3">
    <source>
        <dbReference type="Proteomes" id="UP001152523"/>
    </source>
</evidence>
<name>A0AAV0CKK5_9ASTE</name>
<dbReference type="CDD" id="cd22157">
    <property type="entry name" value="F-box_AtFBW1-like"/>
    <property type="match status" value="1"/>
</dbReference>
<feature type="domain" description="F-box" evidence="1">
    <location>
        <begin position="1"/>
        <end position="41"/>
    </location>
</feature>
<dbReference type="Pfam" id="PF24750">
    <property type="entry name" value="b-prop_At3g26010-like"/>
    <property type="match status" value="1"/>
</dbReference>
<gene>
    <name evidence="2" type="ORF">CEPIT_LOCUS6105</name>
</gene>
<dbReference type="InterPro" id="IPR001810">
    <property type="entry name" value="F-box_dom"/>
</dbReference>
<accession>A0AAV0CKK5</accession>
<dbReference type="InterPro" id="IPR036047">
    <property type="entry name" value="F-box-like_dom_sf"/>
</dbReference>
<evidence type="ECO:0000313" key="2">
    <source>
        <dbReference type="EMBL" id="CAH9077230.1"/>
    </source>
</evidence>
<proteinExistence type="predicted"/>
<dbReference type="EMBL" id="CAMAPF010000031">
    <property type="protein sequence ID" value="CAH9077230.1"/>
    <property type="molecule type" value="Genomic_DNA"/>
</dbReference>
<dbReference type="AlphaFoldDB" id="A0AAV0CKK5"/>
<dbReference type="SMART" id="SM00256">
    <property type="entry name" value="FBOX"/>
    <property type="match status" value="1"/>
</dbReference>
<keyword evidence="3" id="KW-1185">Reference proteome</keyword>
<dbReference type="InterPro" id="IPR055290">
    <property type="entry name" value="At3g26010-like"/>
</dbReference>